<dbReference type="PROSITE" id="PS51679">
    <property type="entry name" value="SAM_MT_C5"/>
    <property type="match status" value="1"/>
</dbReference>
<keyword evidence="2 6" id="KW-0489">Methyltransferase</keyword>
<dbReference type="InterPro" id="IPR029063">
    <property type="entry name" value="SAM-dependent_MTases_sf"/>
</dbReference>
<keyword evidence="3 6" id="KW-0808">Transferase</keyword>
<dbReference type="PANTHER" id="PTHR10629">
    <property type="entry name" value="CYTOSINE-SPECIFIC METHYLTRANSFERASE"/>
    <property type="match status" value="1"/>
</dbReference>
<reference evidence="8 9" key="1">
    <citation type="submission" date="2021-03" db="EMBL/GenBank/DDBJ databases">
        <title>Enterococcal diversity collection.</title>
        <authorList>
            <person name="Gilmore M.S."/>
            <person name="Schwartzman J."/>
            <person name="Van Tyne D."/>
            <person name="Martin M."/>
            <person name="Earl A.M."/>
            <person name="Manson A.L."/>
            <person name="Straub T."/>
            <person name="Salamzade R."/>
            <person name="Saavedra J."/>
            <person name="Lebreton F."/>
            <person name="Prichula J."/>
            <person name="Schaufler K."/>
            <person name="Gaca A."/>
            <person name="Sgardioli B."/>
            <person name="Wagenaar J."/>
            <person name="Strong T."/>
        </authorList>
    </citation>
    <scope>NUCLEOTIDE SEQUENCE [LARGE SCALE GENOMIC DNA]</scope>
    <source>
        <strain evidence="8 9">DIV0869a</strain>
    </source>
</reference>
<dbReference type="Gene3D" id="3.90.120.10">
    <property type="entry name" value="DNA Methylase, subunit A, domain 2"/>
    <property type="match status" value="1"/>
</dbReference>
<dbReference type="GO" id="GO:0032259">
    <property type="term" value="P:methylation"/>
    <property type="evidence" value="ECO:0007669"/>
    <property type="project" value="UniProtKB-KW"/>
</dbReference>
<keyword evidence="4 6" id="KW-0949">S-adenosyl-L-methionine</keyword>
<evidence type="ECO:0000256" key="5">
    <source>
        <dbReference type="ARBA" id="ARBA00022747"/>
    </source>
</evidence>
<dbReference type="EC" id="2.1.1.37" evidence="1"/>
<keyword evidence="9" id="KW-1185">Reference proteome</keyword>
<dbReference type="InterPro" id="IPR001525">
    <property type="entry name" value="C5_MeTfrase"/>
</dbReference>
<dbReference type="Pfam" id="PF00145">
    <property type="entry name" value="DNA_methylase"/>
    <property type="match status" value="1"/>
</dbReference>
<evidence type="ECO:0000256" key="1">
    <source>
        <dbReference type="ARBA" id="ARBA00011975"/>
    </source>
</evidence>
<name>A0ABS3GWN9_9ENTE</name>
<dbReference type="SUPFAM" id="SSF53335">
    <property type="entry name" value="S-adenosyl-L-methionine-dependent methyltransferases"/>
    <property type="match status" value="1"/>
</dbReference>
<gene>
    <name evidence="8" type="ORF">JZO69_00780</name>
</gene>
<evidence type="ECO:0000256" key="2">
    <source>
        <dbReference type="ARBA" id="ARBA00022603"/>
    </source>
</evidence>
<dbReference type="Proteomes" id="UP000664632">
    <property type="component" value="Unassembled WGS sequence"/>
</dbReference>
<dbReference type="Gene3D" id="3.40.50.150">
    <property type="entry name" value="Vaccinia Virus protein VP39"/>
    <property type="match status" value="1"/>
</dbReference>
<evidence type="ECO:0000256" key="7">
    <source>
        <dbReference type="RuleBase" id="RU000416"/>
    </source>
</evidence>
<dbReference type="EMBL" id="JAFLWD010000002">
    <property type="protein sequence ID" value="MBO0438894.1"/>
    <property type="molecule type" value="Genomic_DNA"/>
</dbReference>
<accession>A0ABS3GWN9</accession>
<proteinExistence type="inferred from homology"/>
<dbReference type="InterPro" id="IPR050390">
    <property type="entry name" value="C5-Methyltransferase"/>
</dbReference>
<evidence type="ECO:0000256" key="3">
    <source>
        <dbReference type="ARBA" id="ARBA00022679"/>
    </source>
</evidence>
<comment type="caution">
    <text evidence="8">The sequence shown here is derived from an EMBL/GenBank/DDBJ whole genome shotgun (WGS) entry which is preliminary data.</text>
</comment>
<dbReference type="PRINTS" id="PR00105">
    <property type="entry name" value="C5METTRFRASE"/>
</dbReference>
<feature type="active site" evidence="6">
    <location>
        <position position="77"/>
    </location>
</feature>
<protein>
    <recommendedName>
        <fullName evidence="1">DNA (cytosine-5-)-methyltransferase</fullName>
        <ecNumber evidence="1">2.1.1.37</ecNumber>
    </recommendedName>
</protein>
<comment type="similarity">
    <text evidence="6 7">Belongs to the class I-like SAM-binding methyltransferase superfamily. C5-methyltransferase family.</text>
</comment>
<organism evidence="8 9">
    <name type="scientific">Candidatus Enterococcus ikei</name>
    <dbReference type="NCBI Taxonomy" id="2815326"/>
    <lineage>
        <taxon>Bacteria</taxon>
        <taxon>Bacillati</taxon>
        <taxon>Bacillota</taxon>
        <taxon>Bacilli</taxon>
        <taxon>Lactobacillales</taxon>
        <taxon>Enterococcaceae</taxon>
        <taxon>Enterococcus</taxon>
    </lineage>
</organism>
<evidence type="ECO:0000313" key="8">
    <source>
        <dbReference type="EMBL" id="MBO0438894.1"/>
    </source>
</evidence>
<dbReference type="PANTHER" id="PTHR10629:SF52">
    <property type="entry name" value="DNA (CYTOSINE-5)-METHYLTRANSFERASE 1"/>
    <property type="match status" value="1"/>
</dbReference>
<dbReference type="NCBIfam" id="TIGR00675">
    <property type="entry name" value="dcm"/>
    <property type="match status" value="1"/>
</dbReference>
<evidence type="ECO:0000256" key="4">
    <source>
        <dbReference type="ARBA" id="ARBA00022691"/>
    </source>
</evidence>
<keyword evidence="5" id="KW-0680">Restriction system</keyword>
<dbReference type="RefSeq" id="WP_207111007.1">
    <property type="nucleotide sequence ID" value="NZ_JAFLWD010000002.1"/>
</dbReference>
<evidence type="ECO:0000313" key="9">
    <source>
        <dbReference type="Proteomes" id="UP000664632"/>
    </source>
</evidence>
<evidence type="ECO:0000256" key="6">
    <source>
        <dbReference type="PROSITE-ProRule" id="PRU01016"/>
    </source>
</evidence>
<dbReference type="GO" id="GO:0008168">
    <property type="term" value="F:methyltransferase activity"/>
    <property type="evidence" value="ECO:0007669"/>
    <property type="project" value="UniProtKB-KW"/>
</dbReference>
<sequence>MLKSIDLFSGCGGLTEGLKEASIDVAYAVEIEKKMAQIYTVNHPEVHMINEDISTIEDNFFLELRDKVNFVAGCPPCQGFTQLNRNNEKVGYMDERNELILEFYRVIKLIQPEFIMMENVPQVKNYENFLFVVENLKKMGYKIDYQIVEVHKFGVPQRRKRLVMMGSKSFKVEIPLFSDAVETTVRDYLYDLEKVEITKDEAHKVYSRHSDRILEMIKLIPKNGGSRKDLPVEYWLDCHKKDGVGFTDVYGRMGWDRLSPTITGGCLSPSKGRFLHPEENRSITLREAALLQTFPKKYKFDTSLSKGILAQMIGNAIPPKLVKFHGEYLKSLL</sequence>